<gene>
    <name evidence="2" type="ORF">T4B_6665</name>
    <name evidence="1" type="ORF">T4C_1375</name>
</gene>
<sequence length="32" mass="3593">LPKLRGIANVGIVGTLYTFDMFLTEDEEYSTV</sequence>
<comment type="caution">
    <text evidence="2">The sequence shown here is derived from an EMBL/GenBank/DDBJ whole genome shotgun (WGS) entry which is preliminary data.</text>
</comment>
<evidence type="ECO:0000313" key="4">
    <source>
        <dbReference type="Proteomes" id="UP000054826"/>
    </source>
</evidence>
<protein>
    <submittedName>
        <fullName evidence="2">Uncharacterized protein</fullName>
    </submittedName>
</protein>
<dbReference type="Proteomes" id="UP000054826">
    <property type="component" value="Unassembled WGS sequence"/>
</dbReference>
<proteinExistence type="predicted"/>
<feature type="non-terminal residue" evidence="2">
    <location>
        <position position="1"/>
    </location>
</feature>
<accession>A0A0V1H718</accession>
<dbReference type="AlphaFoldDB" id="A0A0V1H718"/>
<reference evidence="3 4" key="1">
    <citation type="submission" date="2015-01" db="EMBL/GenBank/DDBJ databases">
        <title>Evolution of Trichinella species and genotypes.</title>
        <authorList>
            <person name="Korhonen P.K."/>
            <person name="Edoardo P."/>
            <person name="Giuseppe L.R."/>
            <person name="Gasser R.B."/>
        </authorList>
    </citation>
    <scope>NUCLEOTIDE SEQUENCE [LARGE SCALE GENOMIC DNA]</scope>
    <source>
        <strain evidence="1">ISS176</strain>
        <strain evidence="2">ISS588</strain>
    </source>
</reference>
<dbReference type="Proteomes" id="UP000054805">
    <property type="component" value="Unassembled WGS sequence"/>
</dbReference>
<evidence type="ECO:0000313" key="2">
    <source>
        <dbReference type="EMBL" id="KRZ06195.1"/>
    </source>
</evidence>
<dbReference type="EMBL" id="JYDV01001744">
    <property type="protein sequence ID" value="KRY98844.1"/>
    <property type="molecule type" value="Genomic_DNA"/>
</dbReference>
<evidence type="ECO:0000313" key="3">
    <source>
        <dbReference type="Proteomes" id="UP000054805"/>
    </source>
</evidence>
<organism evidence="2 3">
    <name type="scientific">Trichinella pseudospiralis</name>
    <name type="common">Parasitic roundworm</name>
    <dbReference type="NCBI Taxonomy" id="6337"/>
    <lineage>
        <taxon>Eukaryota</taxon>
        <taxon>Metazoa</taxon>
        <taxon>Ecdysozoa</taxon>
        <taxon>Nematoda</taxon>
        <taxon>Enoplea</taxon>
        <taxon>Dorylaimia</taxon>
        <taxon>Trichinellida</taxon>
        <taxon>Trichinellidae</taxon>
        <taxon>Trichinella</taxon>
    </lineage>
</organism>
<keyword evidence="3" id="KW-1185">Reference proteome</keyword>
<name>A0A0V1H718_TRIPS</name>
<dbReference type="EMBL" id="JYDS01000445">
    <property type="protein sequence ID" value="KRZ06195.1"/>
    <property type="molecule type" value="Genomic_DNA"/>
</dbReference>
<evidence type="ECO:0000313" key="1">
    <source>
        <dbReference type="EMBL" id="KRY98844.1"/>
    </source>
</evidence>
<feature type="non-terminal residue" evidence="2">
    <location>
        <position position="32"/>
    </location>
</feature>